<accession>A0A517LCN9</accession>
<keyword evidence="3" id="KW-1185">Reference proteome</keyword>
<sequence>MAQQEAGNIRPETVAKPVASVNNGSKMTIVKNKSNTIAPNQAKTVTFKAKPITQTKVKAAPKSAPKSAPKTKITGQQLQKVARFDWLLRSFLNNLNSLYDEFGGIPDQIKIVNVGIGRHHAQAVVDGYTGEAEDDEGSDLSPQIDVNKLLVANSWDESKRLKGPNIPKPMPGHVRLTTQEFSNQGLRPQPPQYTMDADGDIHLAEPVYQKPEHILQILAQLQNSPLGFTSDTPASATPNISVKDGNVTLGPAQWDIVKDCLTVVHYMNDHSPIGSVDMYQEARASWIRMFGWAPGLDEMIQAKQRAQEFRKEEGIHINALGTRVWISEEKGARERGDCAVFRPEMKQEGPAAPEAPKASEAPKAPITATATAHQSGVPHTQAIIDTATAFGSVREHDESAVTEAKLLKLRAAIDVNGKAFHPTRNSSINMGPVLPSMAAHTLIYHHPRPVPATPPSSPTSRIQVIDLSSDEATADTQTLPAMPSMSARSQAAVGVGVYAASSIAEKRGQHAGLNATTSESMGSLNPTTSKSVGSLIPARDPALHHETNSQDNTRKRKALLSSSSTLTGPSKRQAMGFDAHPQAIVGAEGLIGLDMTSTGMVPGVAPGVNEYIRWEDERNIRKKEKNDARLKAVGGRGVDQDGILQ</sequence>
<feature type="compositionally biased region" description="Low complexity" evidence="1">
    <location>
        <begin position="350"/>
        <end position="365"/>
    </location>
</feature>
<feature type="region of interest" description="Disordered" evidence="1">
    <location>
        <begin position="513"/>
        <end position="574"/>
    </location>
</feature>
<evidence type="ECO:0000256" key="1">
    <source>
        <dbReference type="SAM" id="MobiDB-lite"/>
    </source>
</evidence>
<gene>
    <name evidence="2" type="ORF">FKW77_008236</name>
</gene>
<reference evidence="2 3" key="1">
    <citation type="submission" date="2019-07" db="EMBL/GenBank/DDBJ databases">
        <title>Finished genome of Venturia effusa.</title>
        <authorList>
            <person name="Young C.A."/>
            <person name="Cox M.P."/>
            <person name="Ganley A.R.D."/>
            <person name="David W.J."/>
        </authorList>
    </citation>
    <scope>NUCLEOTIDE SEQUENCE [LARGE SCALE GENOMIC DNA]</scope>
    <source>
        <strain evidence="3">albino</strain>
    </source>
</reference>
<protein>
    <submittedName>
        <fullName evidence="2">Uncharacterized protein</fullName>
    </submittedName>
</protein>
<dbReference type="Proteomes" id="UP000316270">
    <property type="component" value="Chromosome 9"/>
</dbReference>
<feature type="compositionally biased region" description="Low complexity" evidence="1">
    <location>
        <begin position="559"/>
        <end position="572"/>
    </location>
</feature>
<dbReference type="EMBL" id="CP042193">
    <property type="protein sequence ID" value="QDS73409.1"/>
    <property type="molecule type" value="Genomic_DNA"/>
</dbReference>
<evidence type="ECO:0000313" key="2">
    <source>
        <dbReference type="EMBL" id="QDS73409.1"/>
    </source>
</evidence>
<dbReference type="OrthoDB" id="10497747at2759"/>
<evidence type="ECO:0000313" key="3">
    <source>
        <dbReference type="Proteomes" id="UP000316270"/>
    </source>
</evidence>
<proteinExistence type="predicted"/>
<feature type="region of interest" description="Disordered" evidence="1">
    <location>
        <begin position="1"/>
        <end position="20"/>
    </location>
</feature>
<feature type="compositionally biased region" description="Polar residues" evidence="1">
    <location>
        <begin position="514"/>
        <end position="532"/>
    </location>
</feature>
<feature type="region of interest" description="Disordered" evidence="1">
    <location>
        <begin position="346"/>
        <end position="365"/>
    </location>
</feature>
<organism evidence="2 3">
    <name type="scientific">Venturia effusa</name>
    <dbReference type="NCBI Taxonomy" id="50376"/>
    <lineage>
        <taxon>Eukaryota</taxon>
        <taxon>Fungi</taxon>
        <taxon>Dikarya</taxon>
        <taxon>Ascomycota</taxon>
        <taxon>Pezizomycotina</taxon>
        <taxon>Dothideomycetes</taxon>
        <taxon>Pleosporomycetidae</taxon>
        <taxon>Venturiales</taxon>
        <taxon>Venturiaceae</taxon>
        <taxon>Venturia</taxon>
    </lineage>
</organism>
<name>A0A517LCN9_9PEZI</name>
<dbReference type="AlphaFoldDB" id="A0A517LCN9"/>